<reference evidence="7 8" key="1">
    <citation type="journal article" date="2009" name="Stand. Genomic Sci.">
        <title>Complete genome sequence of Kytococcus sedentarius type strain (541).</title>
        <authorList>
            <person name="Sims D."/>
            <person name="Brettin T."/>
            <person name="Detter J.C."/>
            <person name="Han C."/>
            <person name="Lapidus A."/>
            <person name="Copeland A."/>
            <person name="Glavina Del Rio T."/>
            <person name="Nolan M."/>
            <person name="Chen F."/>
            <person name="Lucas S."/>
            <person name="Tice H."/>
            <person name="Cheng J.F."/>
            <person name="Bruce D."/>
            <person name="Goodwin L."/>
            <person name="Pitluck S."/>
            <person name="Ovchinnikova G."/>
            <person name="Pati A."/>
            <person name="Ivanova N."/>
            <person name="Mavrommatis K."/>
            <person name="Chen A."/>
            <person name="Palaniappan K."/>
            <person name="D'haeseleer P."/>
            <person name="Chain P."/>
            <person name="Bristow J."/>
            <person name="Eisen J.A."/>
            <person name="Markowitz V."/>
            <person name="Hugenholtz P."/>
            <person name="Schneider S."/>
            <person name="Goker M."/>
            <person name="Pukall R."/>
            <person name="Kyrpides N.C."/>
            <person name="Klenk H.P."/>
        </authorList>
    </citation>
    <scope>NUCLEOTIDE SEQUENCE [LARGE SCALE GENOMIC DNA]</scope>
    <source>
        <strain evidence="8">ATCC 14392 / DSM 20547 / JCM 11482 / CCUG 33030 / NBRC 15357 / NCTC 11040 / CCM 314 / 541</strain>
    </source>
</reference>
<dbReference type="PANTHER" id="PTHR33802:SF1">
    <property type="entry name" value="XK-RELATED PROTEIN"/>
    <property type="match status" value="1"/>
</dbReference>
<dbReference type="KEGG" id="kse:Ksed_09970"/>
<dbReference type="RefSeq" id="WP_015778988.1">
    <property type="nucleotide sequence ID" value="NC_013169.1"/>
</dbReference>
<feature type="transmembrane region" description="Helical" evidence="6">
    <location>
        <begin position="192"/>
        <end position="210"/>
    </location>
</feature>
<dbReference type="Proteomes" id="UP000006666">
    <property type="component" value="Chromosome"/>
</dbReference>
<evidence type="ECO:0000256" key="4">
    <source>
        <dbReference type="ARBA" id="ARBA00022989"/>
    </source>
</evidence>
<name>C7NG43_KYTSD</name>
<dbReference type="eggNOG" id="COG1030">
    <property type="taxonomic scope" value="Bacteria"/>
</dbReference>
<sequence>MTDAARPPHAARPGTGLAAPILTLVVVALSMVGAFLGSRAVVGDPVNEVAGGWLGADATPIAPASTAFSIWSVIYAGLAGYAVWQLFPGQRADERHRRLRPWAAASAVLNALWLGVTQAGWLGLSVVVMLALLAVLIRIVLVLHATPRGGWVETVLVDGTFGLYLGWVSVATAANITSWLAASGADGLSGSVWVTVGVLVVLAAVFGALAGATRGRLAPALAAAWGMAWIAVARSTGQFESDVLVWTAGTVAAAVLLTAVAARLRRR</sequence>
<keyword evidence="3 6" id="KW-0812">Transmembrane</keyword>
<evidence type="ECO:0000256" key="2">
    <source>
        <dbReference type="ARBA" id="ARBA00007524"/>
    </source>
</evidence>
<evidence type="ECO:0000256" key="6">
    <source>
        <dbReference type="SAM" id="Phobius"/>
    </source>
</evidence>
<organism evidence="7 8">
    <name type="scientific">Kytococcus sedentarius (strain ATCC 14392 / DSM 20547 / JCM 11482 / CCUG 33030 / NBRC 15357 / NCTC 11040 / CCM 314 / 541)</name>
    <name type="common">Micrococcus sedentarius</name>
    <dbReference type="NCBI Taxonomy" id="478801"/>
    <lineage>
        <taxon>Bacteria</taxon>
        <taxon>Bacillati</taxon>
        <taxon>Actinomycetota</taxon>
        <taxon>Actinomycetes</taxon>
        <taxon>Micrococcales</taxon>
        <taxon>Kytococcaceae</taxon>
        <taxon>Kytococcus</taxon>
    </lineage>
</organism>
<feature type="transmembrane region" description="Helical" evidence="6">
    <location>
        <begin position="155"/>
        <end position="180"/>
    </location>
</feature>
<feature type="transmembrane region" description="Helical" evidence="6">
    <location>
        <begin position="217"/>
        <end position="237"/>
    </location>
</feature>
<dbReference type="InterPro" id="IPR038330">
    <property type="entry name" value="TspO/MBR-related_sf"/>
</dbReference>
<dbReference type="InterPro" id="IPR004307">
    <property type="entry name" value="TspO_MBR"/>
</dbReference>
<accession>C7NG43</accession>
<dbReference type="STRING" id="478801.Ksed_09970"/>
<dbReference type="AlphaFoldDB" id="C7NG43"/>
<comment type="subcellular location">
    <subcellularLocation>
        <location evidence="1">Membrane</location>
        <topology evidence="1">Multi-pass membrane protein</topology>
    </subcellularLocation>
</comment>
<dbReference type="HOGENOM" id="CLU_067293_0_0_11"/>
<proteinExistence type="inferred from homology"/>
<evidence type="ECO:0000313" key="8">
    <source>
        <dbReference type="Proteomes" id="UP000006666"/>
    </source>
</evidence>
<comment type="similarity">
    <text evidence="2">Belongs to the TspO/BZRP family.</text>
</comment>
<feature type="transmembrane region" description="Helical" evidence="6">
    <location>
        <begin position="61"/>
        <end position="87"/>
    </location>
</feature>
<dbReference type="PANTHER" id="PTHR33802">
    <property type="entry name" value="SI:CH211-161H7.5-RELATED"/>
    <property type="match status" value="1"/>
</dbReference>
<feature type="transmembrane region" description="Helical" evidence="6">
    <location>
        <begin position="243"/>
        <end position="264"/>
    </location>
</feature>
<evidence type="ECO:0000313" key="7">
    <source>
        <dbReference type="EMBL" id="ACV06043.1"/>
    </source>
</evidence>
<dbReference type="EMBL" id="CP001686">
    <property type="protein sequence ID" value="ACV06043.1"/>
    <property type="molecule type" value="Genomic_DNA"/>
</dbReference>
<dbReference type="GO" id="GO:0016020">
    <property type="term" value="C:membrane"/>
    <property type="evidence" value="ECO:0007669"/>
    <property type="project" value="UniProtKB-SubCell"/>
</dbReference>
<feature type="transmembrane region" description="Helical" evidence="6">
    <location>
        <begin position="122"/>
        <end position="143"/>
    </location>
</feature>
<evidence type="ECO:0000256" key="1">
    <source>
        <dbReference type="ARBA" id="ARBA00004141"/>
    </source>
</evidence>
<protein>
    <recommendedName>
        <fullName evidence="9">Tryptophan-rich sensory protein</fullName>
    </recommendedName>
</protein>
<evidence type="ECO:0000256" key="5">
    <source>
        <dbReference type="ARBA" id="ARBA00023136"/>
    </source>
</evidence>
<dbReference type="Pfam" id="PF03073">
    <property type="entry name" value="TspO_MBR"/>
    <property type="match status" value="1"/>
</dbReference>
<evidence type="ECO:0008006" key="9">
    <source>
        <dbReference type="Google" id="ProtNLM"/>
    </source>
</evidence>
<feature type="transmembrane region" description="Helical" evidence="6">
    <location>
        <begin position="21"/>
        <end position="41"/>
    </location>
</feature>
<keyword evidence="8" id="KW-1185">Reference proteome</keyword>
<feature type="transmembrane region" description="Helical" evidence="6">
    <location>
        <begin position="99"/>
        <end position="116"/>
    </location>
</feature>
<evidence type="ECO:0000256" key="3">
    <source>
        <dbReference type="ARBA" id="ARBA00022692"/>
    </source>
</evidence>
<keyword evidence="4 6" id="KW-1133">Transmembrane helix</keyword>
<keyword evidence="5 6" id="KW-0472">Membrane</keyword>
<gene>
    <name evidence="7" type="ordered locus">Ksed_09970</name>
</gene>
<dbReference type="Gene3D" id="1.20.1260.100">
    <property type="entry name" value="TspO/MBR protein"/>
    <property type="match status" value="1"/>
</dbReference>